<proteinExistence type="predicted"/>
<evidence type="ECO:0000313" key="2">
    <source>
        <dbReference type="Proteomes" id="UP001305414"/>
    </source>
</evidence>
<dbReference type="Proteomes" id="UP001305414">
    <property type="component" value="Unassembled WGS sequence"/>
</dbReference>
<gene>
    <name evidence="1" type="ORF">RRF57_010480</name>
</gene>
<organism evidence="1 2">
    <name type="scientific">Xylaria bambusicola</name>
    <dbReference type="NCBI Taxonomy" id="326684"/>
    <lineage>
        <taxon>Eukaryota</taxon>
        <taxon>Fungi</taxon>
        <taxon>Dikarya</taxon>
        <taxon>Ascomycota</taxon>
        <taxon>Pezizomycotina</taxon>
        <taxon>Sordariomycetes</taxon>
        <taxon>Xylariomycetidae</taxon>
        <taxon>Xylariales</taxon>
        <taxon>Xylariaceae</taxon>
        <taxon>Xylaria</taxon>
    </lineage>
</organism>
<evidence type="ECO:0000313" key="1">
    <source>
        <dbReference type="EMBL" id="KAK5634767.1"/>
    </source>
</evidence>
<comment type="caution">
    <text evidence="1">The sequence shown here is derived from an EMBL/GenBank/DDBJ whole genome shotgun (WGS) entry which is preliminary data.</text>
</comment>
<accession>A0AAN7USG5</accession>
<reference evidence="1 2" key="1">
    <citation type="submission" date="2023-10" db="EMBL/GenBank/DDBJ databases">
        <title>Draft genome sequence of Xylaria bambusicola isolate GMP-LS, the root and basal stem rot pathogen of sugarcane in Indonesia.</title>
        <authorList>
            <person name="Selvaraj P."/>
            <person name="Muralishankar V."/>
            <person name="Muruganantham S."/>
            <person name="Sp S."/>
            <person name="Haryani S."/>
            <person name="Lau K.J.X."/>
            <person name="Naqvi N.I."/>
        </authorList>
    </citation>
    <scope>NUCLEOTIDE SEQUENCE [LARGE SCALE GENOMIC DNA]</scope>
    <source>
        <strain evidence="1">GMP-LS</strain>
    </source>
</reference>
<keyword evidence="2" id="KW-1185">Reference proteome</keyword>
<protein>
    <submittedName>
        <fullName evidence="1">Uncharacterized protein</fullName>
    </submittedName>
</protein>
<dbReference type="AlphaFoldDB" id="A0AAN7USG5"/>
<sequence>MPQAIYVNIIEDGKIIIEASSESWHWIPKMHTFRAAARHRRINSYKEACSESDCHDLDMLNEHLSKQHKGLDDRKRRDFITDWIKTNGNGPRKMLKVPGIAATFKCTGENKPARFLCRARFLPEPVLEAGSIKEAENMALYGYEDCAEVSGWFALRAGKA</sequence>
<dbReference type="EMBL" id="JAWHQM010000044">
    <property type="protein sequence ID" value="KAK5634767.1"/>
    <property type="molecule type" value="Genomic_DNA"/>
</dbReference>
<name>A0AAN7USG5_9PEZI</name>